<dbReference type="Proteomes" id="UP000753256">
    <property type="component" value="Unassembled WGS sequence"/>
</dbReference>
<reference evidence="5" key="1">
    <citation type="journal article" date="2021" name="PeerJ">
        <title>Extensive microbial diversity within the chicken gut microbiome revealed by metagenomics and culture.</title>
        <authorList>
            <person name="Gilroy R."/>
            <person name="Ravi A."/>
            <person name="Getino M."/>
            <person name="Pursley I."/>
            <person name="Horton D.L."/>
            <person name="Alikhan N.F."/>
            <person name="Baker D."/>
            <person name="Gharbi K."/>
            <person name="Hall N."/>
            <person name="Watson M."/>
            <person name="Adriaenssens E.M."/>
            <person name="Foster-Nyarko E."/>
            <person name="Jarju S."/>
            <person name="Secka A."/>
            <person name="Antonio M."/>
            <person name="Oren A."/>
            <person name="Chaudhuri R.R."/>
            <person name="La Ragione R."/>
            <person name="Hildebrand F."/>
            <person name="Pallen M.J."/>
        </authorList>
    </citation>
    <scope>NUCLEOTIDE SEQUENCE</scope>
    <source>
        <strain evidence="5">ChiHjej13B12-9602</strain>
    </source>
</reference>
<comment type="caution">
    <text evidence="5">The sequence shown here is derived from an EMBL/GenBank/DDBJ whole genome shotgun (WGS) entry which is preliminary data.</text>
</comment>
<evidence type="ECO:0000256" key="2">
    <source>
        <dbReference type="ARBA" id="ARBA00022679"/>
    </source>
</evidence>
<accession>A0A921IUR3</accession>
<sequence length="130" mass="14359">MSSRLSLSGAQSKVGLYYAENSAGGTWYLPESTAPSTHIVKTPQSVFPDQTLNEALCLETAKLCGFDTAEWTLLKLDGGEPLLAVRRFDRIFPNPQEKLISSLPAPKRLHQEDFCQASTKKWASRFARAA</sequence>
<dbReference type="InterPro" id="IPR052028">
    <property type="entry name" value="HipA_Ser/Thr_kinase"/>
</dbReference>
<evidence type="ECO:0000256" key="3">
    <source>
        <dbReference type="ARBA" id="ARBA00022777"/>
    </source>
</evidence>
<dbReference type="PANTHER" id="PTHR37419">
    <property type="entry name" value="SERINE/THREONINE-PROTEIN KINASE TOXIN HIPA"/>
    <property type="match status" value="1"/>
</dbReference>
<reference evidence="5" key="2">
    <citation type="submission" date="2021-09" db="EMBL/GenBank/DDBJ databases">
        <authorList>
            <person name="Gilroy R."/>
        </authorList>
    </citation>
    <scope>NUCLEOTIDE SEQUENCE</scope>
    <source>
        <strain evidence="5">ChiHjej13B12-9602</strain>
    </source>
</reference>
<feature type="domain" description="HipA-like C-terminal" evidence="4">
    <location>
        <begin position="5"/>
        <end position="121"/>
    </location>
</feature>
<organism evidence="5 6">
    <name type="scientific">Enorma phocaeensis</name>
    <dbReference type="NCBI Taxonomy" id="1871019"/>
    <lineage>
        <taxon>Bacteria</taxon>
        <taxon>Bacillati</taxon>
        <taxon>Actinomycetota</taxon>
        <taxon>Coriobacteriia</taxon>
        <taxon>Coriobacteriales</taxon>
        <taxon>Coriobacteriaceae</taxon>
        <taxon>Enorma</taxon>
    </lineage>
</organism>
<dbReference type="AlphaFoldDB" id="A0A921IUR3"/>
<dbReference type="GO" id="GO:0004674">
    <property type="term" value="F:protein serine/threonine kinase activity"/>
    <property type="evidence" value="ECO:0007669"/>
    <property type="project" value="TreeGrafter"/>
</dbReference>
<gene>
    <name evidence="5" type="ORF">K8V70_08205</name>
</gene>
<dbReference type="EMBL" id="DYUZ01000029">
    <property type="protein sequence ID" value="HJG37823.1"/>
    <property type="molecule type" value="Genomic_DNA"/>
</dbReference>
<evidence type="ECO:0000256" key="1">
    <source>
        <dbReference type="ARBA" id="ARBA00010164"/>
    </source>
</evidence>
<protein>
    <submittedName>
        <fullName evidence="5">HipA domain-containing protein</fullName>
    </submittedName>
</protein>
<dbReference type="GO" id="GO:0005829">
    <property type="term" value="C:cytosol"/>
    <property type="evidence" value="ECO:0007669"/>
    <property type="project" value="TreeGrafter"/>
</dbReference>
<dbReference type="Pfam" id="PF07804">
    <property type="entry name" value="HipA_C"/>
    <property type="match status" value="1"/>
</dbReference>
<keyword evidence="2" id="KW-0808">Transferase</keyword>
<evidence type="ECO:0000313" key="5">
    <source>
        <dbReference type="EMBL" id="HJG37823.1"/>
    </source>
</evidence>
<proteinExistence type="inferred from homology"/>
<keyword evidence="3" id="KW-0418">Kinase</keyword>
<name>A0A921IUR3_9ACTN</name>
<evidence type="ECO:0000259" key="4">
    <source>
        <dbReference type="Pfam" id="PF07804"/>
    </source>
</evidence>
<dbReference type="PANTHER" id="PTHR37419:SF1">
    <property type="entry name" value="SERINE_THREONINE-PROTEIN KINASE TOXIN HIPA"/>
    <property type="match status" value="1"/>
</dbReference>
<comment type="similarity">
    <text evidence="1">Belongs to the HipA Ser/Thr kinase family.</text>
</comment>
<evidence type="ECO:0000313" key="6">
    <source>
        <dbReference type="Proteomes" id="UP000753256"/>
    </source>
</evidence>
<dbReference type="RefSeq" id="WP_273190845.1">
    <property type="nucleotide sequence ID" value="NZ_DYUZ01000029.1"/>
</dbReference>
<dbReference type="InterPro" id="IPR012893">
    <property type="entry name" value="HipA-like_C"/>
</dbReference>